<dbReference type="InterPro" id="IPR044726">
    <property type="entry name" value="ABCC_6TM_D2"/>
</dbReference>
<keyword evidence="3 9" id="KW-0812">Transmembrane</keyword>
<feature type="transmembrane region" description="Helical" evidence="9">
    <location>
        <begin position="422"/>
        <end position="445"/>
    </location>
</feature>
<evidence type="ECO:0000256" key="6">
    <source>
        <dbReference type="ARBA" id="ARBA00022989"/>
    </source>
</evidence>
<dbReference type="InterPro" id="IPR003439">
    <property type="entry name" value="ABC_transporter-like_ATP-bd"/>
</dbReference>
<evidence type="ECO:0000259" key="11">
    <source>
        <dbReference type="PROSITE" id="PS50929"/>
    </source>
</evidence>
<evidence type="ECO:0000313" key="13">
    <source>
        <dbReference type="Proteomes" id="UP000469559"/>
    </source>
</evidence>
<dbReference type="CDD" id="cd18580">
    <property type="entry name" value="ABC_6TM_ABCC_D2"/>
    <property type="match status" value="1"/>
</dbReference>
<keyword evidence="2" id="KW-0813">Transport</keyword>
<organism evidence="12 13">
    <name type="scientific">Lachnellula arida</name>
    <dbReference type="NCBI Taxonomy" id="1316785"/>
    <lineage>
        <taxon>Eukaryota</taxon>
        <taxon>Fungi</taxon>
        <taxon>Dikarya</taxon>
        <taxon>Ascomycota</taxon>
        <taxon>Pezizomycotina</taxon>
        <taxon>Leotiomycetes</taxon>
        <taxon>Helotiales</taxon>
        <taxon>Lachnaceae</taxon>
        <taxon>Lachnellula</taxon>
    </lineage>
</organism>
<dbReference type="Pfam" id="PF00005">
    <property type="entry name" value="ABC_tran"/>
    <property type="match status" value="2"/>
</dbReference>
<feature type="transmembrane region" description="Helical" evidence="9">
    <location>
        <begin position="56"/>
        <end position="76"/>
    </location>
</feature>
<dbReference type="CDD" id="cd18579">
    <property type="entry name" value="ABC_6TM_ABCC_D1"/>
    <property type="match status" value="1"/>
</dbReference>
<dbReference type="SUPFAM" id="SSF52540">
    <property type="entry name" value="P-loop containing nucleoside triphosphate hydrolases"/>
    <property type="match status" value="2"/>
</dbReference>
<feature type="domain" description="ABC transmembrane type-1" evidence="11">
    <location>
        <begin position="332"/>
        <end position="574"/>
    </location>
</feature>
<dbReference type="InterPro" id="IPR011527">
    <property type="entry name" value="ABC1_TM_dom"/>
</dbReference>
<feature type="transmembrane region" description="Helical" evidence="9">
    <location>
        <begin position="1014"/>
        <end position="1031"/>
    </location>
</feature>
<dbReference type="InterPro" id="IPR044746">
    <property type="entry name" value="ABCC_6TM_D1"/>
</dbReference>
<dbReference type="SMART" id="SM00382">
    <property type="entry name" value="AAA"/>
    <property type="match status" value="2"/>
</dbReference>
<dbReference type="InterPro" id="IPR017871">
    <property type="entry name" value="ABC_transporter-like_CS"/>
</dbReference>
<protein>
    <submittedName>
        <fullName evidence="12">ABC transporter FUM19</fullName>
    </submittedName>
</protein>
<feature type="compositionally biased region" description="Polar residues" evidence="8">
    <location>
        <begin position="600"/>
        <end position="610"/>
    </location>
</feature>
<dbReference type="PROSITE" id="PS50893">
    <property type="entry name" value="ABC_TRANSPORTER_2"/>
    <property type="match status" value="2"/>
</dbReference>
<evidence type="ECO:0000256" key="9">
    <source>
        <dbReference type="SAM" id="Phobius"/>
    </source>
</evidence>
<dbReference type="GO" id="GO:0016887">
    <property type="term" value="F:ATP hydrolysis activity"/>
    <property type="evidence" value="ECO:0007669"/>
    <property type="project" value="InterPro"/>
</dbReference>
<dbReference type="Proteomes" id="UP000469559">
    <property type="component" value="Unassembled WGS sequence"/>
</dbReference>
<keyword evidence="7 9" id="KW-0472">Membrane</keyword>
<evidence type="ECO:0000256" key="1">
    <source>
        <dbReference type="ARBA" id="ARBA00004141"/>
    </source>
</evidence>
<dbReference type="PROSITE" id="PS50929">
    <property type="entry name" value="ABC_TM1F"/>
    <property type="match status" value="2"/>
</dbReference>
<feature type="transmembrane region" description="Helical" evidence="9">
    <location>
        <begin position="942"/>
        <end position="968"/>
    </location>
</feature>
<dbReference type="GO" id="GO:0140359">
    <property type="term" value="F:ABC-type transporter activity"/>
    <property type="evidence" value="ECO:0007669"/>
    <property type="project" value="InterPro"/>
</dbReference>
<dbReference type="InterPro" id="IPR003593">
    <property type="entry name" value="AAA+_ATPase"/>
</dbReference>
<reference evidence="12 13" key="1">
    <citation type="submission" date="2018-05" db="EMBL/GenBank/DDBJ databases">
        <title>Whole genome sequencing for identification of molecular markers to develop diagnostic detection tools for the regulated plant pathogen Lachnellula willkommii.</title>
        <authorList>
            <person name="Giroux E."/>
            <person name="Bilodeau G."/>
        </authorList>
    </citation>
    <scope>NUCLEOTIDE SEQUENCE [LARGE SCALE GENOMIC DNA]</scope>
    <source>
        <strain evidence="12 13">CBS 203.66</strain>
    </source>
</reference>
<dbReference type="InterPro" id="IPR050173">
    <property type="entry name" value="ABC_transporter_C-like"/>
</dbReference>
<keyword evidence="4" id="KW-0547">Nucleotide-binding</keyword>
<keyword evidence="13" id="KW-1185">Reference proteome</keyword>
<dbReference type="PANTHER" id="PTHR24223:SF345">
    <property type="entry name" value="ABC MULTIDRUG TRANSPORTER (EUROFUNG)"/>
    <property type="match status" value="1"/>
</dbReference>
<name>A0A8T9BJH3_9HELO</name>
<proteinExistence type="predicted"/>
<feature type="transmembrane region" description="Helical" evidence="9">
    <location>
        <begin position="899"/>
        <end position="922"/>
    </location>
</feature>
<evidence type="ECO:0000256" key="4">
    <source>
        <dbReference type="ARBA" id="ARBA00022741"/>
    </source>
</evidence>
<dbReference type="OrthoDB" id="4139357at2759"/>
<evidence type="ECO:0000259" key="10">
    <source>
        <dbReference type="PROSITE" id="PS50893"/>
    </source>
</evidence>
<evidence type="ECO:0000256" key="2">
    <source>
        <dbReference type="ARBA" id="ARBA00022448"/>
    </source>
</evidence>
<dbReference type="PANTHER" id="PTHR24223">
    <property type="entry name" value="ATP-BINDING CASSETTE SUB-FAMILY C"/>
    <property type="match status" value="1"/>
</dbReference>
<dbReference type="GO" id="GO:0005524">
    <property type="term" value="F:ATP binding"/>
    <property type="evidence" value="ECO:0007669"/>
    <property type="project" value="UniProtKB-KW"/>
</dbReference>
<evidence type="ECO:0000256" key="5">
    <source>
        <dbReference type="ARBA" id="ARBA00022840"/>
    </source>
</evidence>
<feature type="transmembrane region" description="Helical" evidence="9">
    <location>
        <begin position="1098"/>
        <end position="1118"/>
    </location>
</feature>
<evidence type="ECO:0000256" key="8">
    <source>
        <dbReference type="SAM" id="MobiDB-lite"/>
    </source>
</evidence>
<feature type="domain" description="ABC transporter" evidence="10">
    <location>
        <begin position="618"/>
        <end position="857"/>
    </location>
</feature>
<comment type="subcellular location">
    <subcellularLocation>
        <location evidence="1">Membrane</location>
        <topology evidence="1">Multi-pass membrane protein</topology>
    </subcellularLocation>
</comment>
<gene>
    <name evidence="12" type="primary">FUM19_6</name>
    <name evidence="12" type="ORF">LARI1_G002652</name>
</gene>
<feature type="transmembrane region" description="Helical" evidence="9">
    <location>
        <begin position="121"/>
        <end position="140"/>
    </location>
</feature>
<dbReference type="InterPro" id="IPR036640">
    <property type="entry name" value="ABC1_TM_sf"/>
</dbReference>
<feature type="transmembrane region" description="Helical" evidence="9">
    <location>
        <begin position="6"/>
        <end position="29"/>
    </location>
</feature>
<keyword evidence="6 9" id="KW-1133">Transmembrane helix</keyword>
<evidence type="ECO:0000313" key="12">
    <source>
        <dbReference type="EMBL" id="TVY19925.1"/>
    </source>
</evidence>
<dbReference type="EMBL" id="QGMF01000079">
    <property type="protein sequence ID" value="TVY19925.1"/>
    <property type="molecule type" value="Genomic_DNA"/>
</dbReference>
<dbReference type="Gene3D" id="1.20.1560.10">
    <property type="entry name" value="ABC transporter type 1, transmembrane domain"/>
    <property type="match status" value="2"/>
</dbReference>
<feature type="domain" description="ABC transmembrane type-1" evidence="11">
    <location>
        <begin position="1002"/>
        <end position="1152"/>
    </location>
</feature>
<dbReference type="GO" id="GO:0016020">
    <property type="term" value="C:membrane"/>
    <property type="evidence" value="ECO:0007669"/>
    <property type="project" value="UniProtKB-SubCell"/>
</dbReference>
<dbReference type="Pfam" id="PF00664">
    <property type="entry name" value="ABC_membrane"/>
    <property type="match status" value="2"/>
</dbReference>
<feature type="region of interest" description="Disordered" evidence="8">
    <location>
        <begin position="595"/>
        <end position="614"/>
    </location>
</feature>
<dbReference type="PROSITE" id="PS00211">
    <property type="entry name" value="ABC_TRANSPORTER_1"/>
    <property type="match status" value="2"/>
</dbReference>
<comment type="caution">
    <text evidence="12">The sequence shown here is derived from an EMBL/GenBank/DDBJ whole genome shotgun (WGS) entry which is preliminary data.</text>
</comment>
<sequence length="1455" mass="160660">MAPEPIRVLNAISATCAAIFLFCLPIRLWELRKSSSKASPNWQGSLKAASAPFPRIPSSPLTFGILLSVTLLSYLTKFSASDIQHDSTFFVSLLVSLLATLGLSLLLFLEQQRSQKPSDLATLYLLASIFCDVVVITVPSGTAERMKISRPILIRCCMHAALLLFECCGKRSAFSAVNKHQSPEELSGVLSRALFTWINPILLQGYRNILIDQDLPPLSQNMKPEVTRKAILDIWSQRARPETRKTLPLALLKAVQKPFLAAIVPRLFLIAFRYSQPTLIKRSIRYVQAYSAGAQSNYGYWLVVSAAIVYVGLAVSFNSRSSSPNANVRLQITTAVYQYCINRLKLLTRSALVGLIHDKTMKSPSIANDNGEATTLMSTDADSLDGIAEMVHEIWAQIVEVVIGIVLLSSEVGWIWPLPLFLIYSTFISNVFGLVLKCVVCSYVSRFVAKQLHPRQKAWNNATQNRVTATSSMLSAMKTVKMLGFQHYLSNRIHELRKEELFAASKLRWLMADYAVANALGLFSPSITLVVFAVISGARGQNLDTETAFTTVAILTMVTHPANMVMTIVPRAVASFAGFDRIQSFLLRPSLRASRGTLPKASSNQFSQDPASGELAEPSPAILIKQLGVGGKQLILEDINLEIPAGSMTIISGPTGSGKSTLLRAMLGEVVPTEGMIQLSTQRIGYCAQRPWLPSGNIKGVIQGTTEQGDDTWYHEVTNMCCLTHDFSSLPEGDHTHIGSRGLNLSGGQRQRVALARALFARCDIVLLDDTFSGLDGETEKTVFDNLFGSAGLFRRLKTTAVLVSNSTQVSTTYTGVAQYFQAADHIVVLGDHGIKEQGNWQAIKGKASSIAKFTSSSQGKHVPGQSVNFDKLSAQTRAKDEAEIDLARQTGDSALYGYYFGFVGLVNLVLYVTFTSSYSFFFTIPQYWLQLWTESSGSNTVFYTCGFLFLSVMSWTTTNGIMWSNVIRLAPQSGMRLHQRLLHIVTKLLKVPETFKLLMQIVLLFIAQKWLTMSLPACMLFVYIVQKIYLRTSRQLRFLELESRAGVFSSFLESVEGLETIRAFDWSKEAIEDNILCVEKSQRPEFLLFSLQRWLNLVLDLLTAVIATSVVAIAVAFRGRISGGQVGIALNIMLVANSTLLKLVENWTTLEISLGAIARLKILESMTPPEGDEIGNLDLPDDWPSRGQVEFKNITTSYHTKSLALRNISLKINAGQKLIICGRTGSGKSTLLLTLLRLLELQAGKIEIDGIDIKHVRLDVLRERCFIAVSQDPLLLSNETLRFNLNPDASISDEIVIDALRKTGLWSHFFTGDRHLGEETDYAIDIPELGENPILDKKLSLFQELSVGQCQLFALCRALVKAISLRGSGVKPVVLLDEVTSSLDSDTESIIHRVIDEEFTGNGHTVIIVAHRLSVLNEHTETGRDVVALMGDGRLLEVITDLQPSTFRVLGERE</sequence>
<evidence type="ECO:0000256" key="7">
    <source>
        <dbReference type="ARBA" id="ARBA00023136"/>
    </source>
</evidence>
<feature type="transmembrane region" description="Helical" evidence="9">
    <location>
        <begin position="88"/>
        <end position="109"/>
    </location>
</feature>
<evidence type="ECO:0000256" key="3">
    <source>
        <dbReference type="ARBA" id="ARBA00022692"/>
    </source>
</evidence>
<keyword evidence="5" id="KW-0067">ATP-binding</keyword>
<feature type="domain" description="ABC transporter" evidence="10">
    <location>
        <begin position="1190"/>
        <end position="1453"/>
    </location>
</feature>
<dbReference type="Gene3D" id="3.40.50.300">
    <property type="entry name" value="P-loop containing nucleotide triphosphate hydrolases"/>
    <property type="match status" value="2"/>
</dbReference>
<accession>A0A8T9BJH3</accession>
<feature type="transmembrane region" description="Helical" evidence="9">
    <location>
        <begin position="515"/>
        <end position="535"/>
    </location>
</feature>
<dbReference type="SUPFAM" id="SSF90123">
    <property type="entry name" value="ABC transporter transmembrane region"/>
    <property type="match status" value="2"/>
</dbReference>
<feature type="transmembrane region" description="Helical" evidence="9">
    <location>
        <begin position="298"/>
        <end position="317"/>
    </location>
</feature>
<dbReference type="InterPro" id="IPR027417">
    <property type="entry name" value="P-loop_NTPase"/>
</dbReference>